<evidence type="ECO:0000256" key="1">
    <source>
        <dbReference type="HAMAP-Rule" id="MF_00991"/>
    </source>
</evidence>
<dbReference type="PANTHER" id="PTHR46832">
    <property type="entry name" value="5'-METHYLTHIOADENOSINE/S-ADENOSYLHOMOCYSTEINE NUCLEOSIDASE"/>
    <property type="match status" value="1"/>
</dbReference>
<dbReference type="PANTHER" id="PTHR46832:SF2">
    <property type="entry name" value="FUTALOSINE HYDROLASE"/>
    <property type="match status" value="1"/>
</dbReference>
<gene>
    <name evidence="1 4" type="primary">mqnB</name>
    <name evidence="4" type="ORF">LZZ85_07795</name>
</gene>
<feature type="domain" description="Nucleoside phosphorylase" evidence="3">
    <location>
        <begin position="33"/>
        <end position="210"/>
    </location>
</feature>
<dbReference type="RefSeq" id="WP_237870356.1">
    <property type="nucleotide sequence ID" value="NZ_JAKLTR010000004.1"/>
</dbReference>
<accession>A0ABS9KPB9</accession>
<dbReference type="InterPro" id="IPR000845">
    <property type="entry name" value="Nucleoside_phosphorylase_d"/>
</dbReference>
<keyword evidence="1 4" id="KW-0378">Hydrolase</keyword>
<dbReference type="Gene3D" id="3.40.50.1580">
    <property type="entry name" value="Nucleoside phosphorylase domain"/>
    <property type="match status" value="1"/>
</dbReference>
<evidence type="ECO:0000256" key="2">
    <source>
        <dbReference type="NCBIfam" id="TIGR03664"/>
    </source>
</evidence>
<organism evidence="4 5">
    <name type="scientific">Terrimonas ginsenosidimutans</name>
    <dbReference type="NCBI Taxonomy" id="2908004"/>
    <lineage>
        <taxon>Bacteria</taxon>
        <taxon>Pseudomonadati</taxon>
        <taxon>Bacteroidota</taxon>
        <taxon>Chitinophagia</taxon>
        <taxon>Chitinophagales</taxon>
        <taxon>Chitinophagaceae</taxon>
        <taxon>Terrimonas</taxon>
    </lineage>
</organism>
<evidence type="ECO:0000313" key="5">
    <source>
        <dbReference type="Proteomes" id="UP001165367"/>
    </source>
</evidence>
<dbReference type="InterPro" id="IPR035994">
    <property type="entry name" value="Nucleoside_phosphorylase_sf"/>
</dbReference>
<comment type="pathway">
    <text evidence="1">Quinol/quinone metabolism; menaquinone biosynthesis.</text>
</comment>
<comment type="function">
    <text evidence="1">Catalyzes the hydrolysis of futalosine (FL) to dehypoxanthine futalosine (DHFL) and hypoxanthine, a step in the biosynthesis of menaquinone (MK, vitamin K2).</text>
</comment>
<name>A0ABS9KPB9_9BACT</name>
<dbReference type="Pfam" id="PF01048">
    <property type="entry name" value="PNP_UDP_1"/>
    <property type="match status" value="1"/>
</dbReference>
<keyword evidence="5" id="KW-1185">Reference proteome</keyword>
<dbReference type="HAMAP" id="MF_00991">
    <property type="entry name" value="MqnB"/>
    <property type="match status" value="1"/>
</dbReference>
<keyword evidence="4" id="KW-0326">Glycosidase</keyword>
<dbReference type="GO" id="GO:0016798">
    <property type="term" value="F:hydrolase activity, acting on glycosyl bonds"/>
    <property type="evidence" value="ECO:0007669"/>
    <property type="project" value="UniProtKB-KW"/>
</dbReference>
<comment type="similarity">
    <text evidence="1">Belongs to the PNP/UDP phosphorylase family. Futalosine hydrolase subfamily.</text>
</comment>
<dbReference type="NCBIfam" id="TIGR03664">
    <property type="entry name" value="fut_nucase"/>
    <property type="match status" value="1"/>
</dbReference>
<dbReference type="EMBL" id="JAKLTR010000004">
    <property type="protein sequence ID" value="MCG2614179.1"/>
    <property type="molecule type" value="Genomic_DNA"/>
</dbReference>
<dbReference type="EC" id="3.2.2.26" evidence="1 2"/>
<reference evidence="4" key="1">
    <citation type="submission" date="2022-01" db="EMBL/GenBank/DDBJ databases">
        <authorList>
            <person name="Jo J.-H."/>
            <person name="Im W.-T."/>
        </authorList>
    </citation>
    <scope>NUCLEOTIDE SEQUENCE</scope>
    <source>
        <strain evidence="4">NA20</strain>
    </source>
</reference>
<dbReference type="Proteomes" id="UP001165367">
    <property type="component" value="Unassembled WGS sequence"/>
</dbReference>
<evidence type="ECO:0000313" key="4">
    <source>
        <dbReference type="EMBL" id="MCG2614179.1"/>
    </source>
</evidence>
<dbReference type="SUPFAM" id="SSF53167">
    <property type="entry name" value="Purine and uridine phosphorylases"/>
    <property type="match status" value="1"/>
</dbReference>
<dbReference type="InterPro" id="IPR019963">
    <property type="entry name" value="FL_hydrolase_MqnB"/>
</dbReference>
<proteinExistence type="inferred from homology"/>
<sequence length="218" mass="24122">MNCLLVAATAFEIAPFIQHYRNSDVPFYVDIQVDVAITGVGLMATTYNLQRQIQVKKPDLIIQAGIAGCFDLSVALGTVFAVKKDTVADLGVTEKSTFHSLFDMGFVKPNHPPYKGGWLVNPGLHLLKKNSLKKVAGVSVNQITTSKQAINHYTAKYKPVVESMEGAALHYVSLMENIPFMQLRGVSNYVGERNKKKWNIKDSVANLNNELIRLLNSL</sequence>
<protein>
    <recommendedName>
        <fullName evidence="1 2">Futalosine hydrolase</fullName>
        <shortName evidence="1">FL hydrolase</shortName>
        <ecNumber evidence="1 2">3.2.2.26</ecNumber>
    </recommendedName>
    <alternativeName>
        <fullName evidence="1">Futalosine nucleosidase</fullName>
    </alternativeName>
    <alternativeName>
        <fullName evidence="1">Menaquinone biosynthetic enzyme MqnB</fullName>
    </alternativeName>
</protein>
<comment type="catalytic activity">
    <reaction evidence="1">
        <text>futalosine + H2O = dehypoxanthine futalosine + hypoxanthine</text>
        <dbReference type="Rhea" id="RHEA:25904"/>
        <dbReference type="ChEBI" id="CHEBI:15377"/>
        <dbReference type="ChEBI" id="CHEBI:17368"/>
        <dbReference type="ChEBI" id="CHEBI:58863"/>
        <dbReference type="ChEBI" id="CHEBI:58864"/>
        <dbReference type="EC" id="3.2.2.26"/>
    </reaction>
</comment>
<keyword evidence="1" id="KW-0474">Menaquinone biosynthesis</keyword>
<comment type="caution">
    <text evidence="4">The sequence shown here is derived from an EMBL/GenBank/DDBJ whole genome shotgun (WGS) entry which is preliminary data.</text>
</comment>
<evidence type="ECO:0000259" key="3">
    <source>
        <dbReference type="Pfam" id="PF01048"/>
    </source>
</evidence>